<keyword evidence="4 9" id="KW-0812">Transmembrane</keyword>
<protein>
    <submittedName>
        <fullName evidence="10">ABC transporter permease</fullName>
    </submittedName>
</protein>
<feature type="transmembrane region" description="Helical" evidence="9">
    <location>
        <begin position="266"/>
        <end position="287"/>
    </location>
</feature>
<dbReference type="PANTHER" id="PTHR11795">
    <property type="entry name" value="BRANCHED-CHAIN AMINO ACID TRANSPORT SYSTEM PERMEASE PROTEIN LIVH"/>
    <property type="match status" value="1"/>
</dbReference>
<keyword evidence="6 9" id="KW-1133">Transmembrane helix</keyword>
<accession>A0A423PG96</accession>
<organism evidence="10 11">
    <name type="scientific">Salinisphaera orenii MK-B5</name>
    <dbReference type="NCBI Taxonomy" id="856730"/>
    <lineage>
        <taxon>Bacteria</taxon>
        <taxon>Pseudomonadati</taxon>
        <taxon>Pseudomonadota</taxon>
        <taxon>Gammaproteobacteria</taxon>
        <taxon>Salinisphaerales</taxon>
        <taxon>Salinisphaeraceae</taxon>
        <taxon>Salinisphaera</taxon>
    </lineage>
</organism>
<evidence type="ECO:0000256" key="1">
    <source>
        <dbReference type="ARBA" id="ARBA00004429"/>
    </source>
</evidence>
<evidence type="ECO:0000256" key="8">
    <source>
        <dbReference type="ARBA" id="ARBA00037998"/>
    </source>
</evidence>
<name>A0A423PG96_9GAMM</name>
<keyword evidence="11" id="KW-1185">Reference proteome</keyword>
<comment type="similarity">
    <text evidence="8">Belongs to the binding-protein-dependent transport system permease family. LivHM subfamily.</text>
</comment>
<dbReference type="Proteomes" id="UP000283993">
    <property type="component" value="Unassembled WGS sequence"/>
</dbReference>
<evidence type="ECO:0000256" key="4">
    <source>
        <dbReference type="ARBA" id="ARBA00022692"/>
    </source>
</evidence>
<keyword evidence="3" id="KW-1003">Cell membrane</keyword>
<evidence type="ECO:0000313" key="11">
    <source>
        <dbReference type="Proteomes" id="UP000283993"/>
    </source>
</evidence>
<keyword evidence="5" id="KW-0029">Amino-acid transport</keyword>
<comment type="subcellular location">
    <subcellularLocation>
        <location evidence="1">Cell inner membrane</location>
        <topology evidence="1">Multi-pass membrane protein</topology>
    </subcellularLocation>
</comment>
<evidence type="ECO:0000313" key="10">
    <source>
        <dbReference type="EMBL" id="ROO24506.1"/>
    </source>
</evidence>
<dbReference type="AlphaFoldDB" id="A0A423PG96"/>
<dbReference type="InterPro" id="IPR001851">
    <property type="entry name" value="ABC_transp_permease"/>
</dbReference>
<dbReference type="GO" id="GO:0005886">
    <property type="term" value="C:plasma membrane"/>
    <property type="evidence" value="ECO:0007669"/>
    <property type="project" value="UniProtKB-SubCell"/>
</dbReference>
<feature type="transmembrane region" description="Helical" evidence="9">
    <location>
        <begin position="221"/>
        <end position="246"/>
    </location>
</feature>
<evidence type="ECO:0000256" key="3">
    <source>
        <dbReference type="ARBA" id="ARBA00022475"/>
    </source>
</evidence>
<gene>
    <name evidence="10" type="ORF">SAOR_15035</name>
</gene>
<reference evidence="10 11" key="1">
    <citation type="submission" date="2013-10" db="EMBL/GenBank/DDBJ databases">
        <title>Salinisphaera orenii MK-B5 Genome Sequencing.</title>
        <authorList>
            <person name="Lai Q."/>
            <person name="Li C."/>
            <person name="Shao Z."/>
        </authorList>
    </citation>
    <scope>NUCLEOTIDE SEQUENCE [LARGE SCALE GENOMIC DNA]</scope>
    <source>
        <strain evidence="10 11">MK-B5</strain>
    </source>
</reference>
<dbReference type="Pfam" id="PF02653">
    <property type="entry name" value="BPD_transp_2"/>
    <property type="match status" value="1"/>
</dbReference>
<evidence type="ECO:0000256" key="9">
    <source>
        <dbReference type="SAM" id="Phobius"/>
    </source>
</evidence>
<evidence type="ECO:0000256" key="2">
    <source>
        <dbReference type="ARBA" id="ARBA00022448"/>
    </source>
</evidence>
<feature type="transmembrane region" description="Helical" evidence="9">
    <location>
        <begin position="60"/>
        <end position="83"/>
    </location>
</feature>
<dbReference type="GO" id="GO:0022857">
    <property type="term" value="F:transmembrane transporter activity"/>
    <property type="evidence" value="ECO:0007669"/>
    <property type="project" value="InterPro"/>
</dbReference>
<comment type="caution">
    <text evidence="10">The sequence shown here is derived from an EMBL/GenBank/DDBJ whole genome shotgun (WGS) entry which is preliminary data.</text>
</comment>
<evidence type="ECO:0000256" key="5">
    <source>
        <dbReference type="ARBA" id="ARBA00022970"/>
    </source>
</evidence>
<evidence type="ECO:0000256" key="6">
    <source>
        <dbReference type="ARBA" id="ARBA00022989"/>
    </source>
</evidence>
<feature type="transmembrane region" description="Helical" evidence="9">
    <location>
        <begin position="191"/>
        <end position="214"/>
    </location>
</feature>
<dbReference type="CDD" id="cd06582">
    <property type="entry name" value="TM_PBP1_LivH_like"/>
    <property type="match status" value="1"/>
</dbReference>
<sequence length="291" mass="30700">MIVLFQMFVEGVAAGSLYALAAVGFALIYATTRTFHFAHGATMMLAAYAFYQAVTVWQWPAVFAVALAVAVAVAFGVGVERLVYQPMRRTDASFLTIFAASFGLLIVATNVVVLLFGNSFYSVDSTLSRGFLVGPLYLSWVNLLSVAVALVSITALQWFMRRTRTGVILRAMMDDAALVGVFGLGDRRYGMIAFAIGSALVAPAAILTSLNAGLQPSMGALLTLLAIAGAIVGGIGNLWGAALGGLLLGIAENVGVWQLSSTWKPAITFGVLLIFLMFKPDGLLGAATRRS</sequence>
<dbReference type="InterPro" id="IPR052157">
    <property type="entry name" value="BCAA_transport_permease"/>
</dbReference>
<feature type="transmembrane region" description="Helical" evidence="9">
    <location>
        <begin position="137"/>
        <end position="160"/>
    </location>
</feature>
<evidence type="ECO:0000256" key="7">
    <source>
        <dbReference type="ARBA" id="ARBA00023136"/>
    </source>
</evidence>
<dbReference type="PANTHER" id="PTHR11795:SF445">
    <property type="entry name" value="AMINO ACID ABC TRANSPORTER PERMEASE PROTEIN"/>
    <property type="match status" value="1"/>
</dbReference>
<dbReference type="RefSeq" id="WP_123632136.1">
    <property type="nucleotide sequence ID" value="NZ_AYKH01000042.1"/>
</dbReference>
<feature type="transmembrane region" description="Helical" evidence="9">
    <location>
        <begin position="95"/>
        <end position="117"/>
    </location>
</feature>
<proteinExistence type="inferred from homology"/>
<dbReference type="GO" id="GO:0006865">
    <property type="term" value="P:amino acid transport"/>
    <property type="evidence" value="ECO:0007669"/>
    <property type="project" value="UniProtKB-KW"/>
</dbReference>
<keyword evidence="2" id="KW-0813">Transport</keyword>
<feature type="transmembrane region" description="Helical" evidence="9">
    <location>
        <begin position="12"/>
        <end position="30"/>
    </location>
</feature>
<keyword evidence="7 9" id="KW-0472">Membrane</keyword>
<feature type="transmembrane region" description="Helical" evidence="9">
    <location>
        <begin position="167"/>
        <end position="185"/>
    </location>
</feature>
<dbReference type="EMBL" id="AYKH01000042">
    <property type="protein sequence ID" value="ROO24506.1"/>
    <property type="molecule type" value="Genomic_DNA"/>
</dbReference>